<evidence type="ECO:0000313" key="1">
    <source>
        <dbReference type="EMBL" id="KAL1229736.1"/>
    </source>
</evidence>
<evidence type="ECO:0000313" key="2">
    <source>
        <dbReference type="Proteomes" id="UP001558632"/>
    </source>
</evidence>
<sequence>MLIDIACGEHGHRAKITAYCSQMGKIEQNLQSSLRKEETDEMNLKDRNYTNLCQNGTASKKGALLSTPPLADWRGEFSTNRANFIDPSDRVELYINLSNSSQLHRESV</sequence>
<organism evidence="1 2">
    <name type="scientific">Trichinella spiralis</name>
    <name type="common">Trichina worm</name>
    <dbReference type="NCBI Taxonomy" id="6334"/>
    <lineage>
        <taxon>Eukaryota</taxon>
        <taxon>Metazoa</taxon>
        <taxon>Ecdysozoa</taxon>
        <taxon>Nematoda</taxon>
        <taxon>Enoplea</taxon>
        <taxon>Dorylaimia</taxon>
        <taxon>Trichinellida</taxon>
        <taxon>Trichinellidae</taxon>
        <taxon>Trichinella</taxon>
    </lineage>
</organism>
<keyword evidence="2" id="KW-1185">Reference proteome</keyword>
<proteinExistence type="predicted"/>
<dbReference type="EMBL" id="JBEUSY010000482">
    <property type="protein sequence ID" value="KAL1229736.1"/>
    <property type="molecule type" value="Genomic_DNA"/>
</dbReference>
<dbReference type="Proteomes" id="UP001558632">
    <property type="component" value="Unassembled WGS sequence"/>
</dbReference>
<reference evidence="1 2" key="1">
    <citation type="submission" date="2024-07" db="EMBL/GenBank/DDBJ databases">
        <title>Enhanced genomic and transcriptomic resources for Trichinella pseudospiralis and T. spiralis underpin the discovery of pronounced molecular differences between stages and species.</title>
        <authorList>
            <person name="Pasi K.K."/>
            <person name="La Rosa G."/>
            <person name="Gomez-Morales M.A."/>
            <person name="Tosini F."/>
            <person name="Sumanam S."/>
            <person name="Young N.D."/>
            <person name="Chang B.C."/>
            <person name="Robin G.B."/>
        </authorList>
    </citation>
    <scope>NUCLEOTIDE SEQUENCE [LARGE SCALE GENOMIC DNA]</scope>
    <source>
        <strain evidence="1">ISS534</strain>
    </source>
</reference>
<accession>A0ABR3K4H3</accession>
<name>A0ABR3K4H3_TRISP</name>
<gene>
    <name evidence="1" type="ORF">TSPI_07567</name>
</gene>
<protein>
    <submittedName>
        <fullName evidence="1">Uptake hydrogenase large subunit</fullName>
    </submittedName>
</protein>
<comment type="caution">
    <text evidence="1">The sequence shown here is derived from an EMBL/GenBank/DDBJ whole genome shotgun (WGS) entry which is preliminary data.</text>
</comment>